<keyword evidence="8" id="KW-0472">Membrane</keyword>
<keyword evidence="7" id="KW-1133">Transmembrane helix</keyword>
<evidence type="ECO:0000256" key="3">
    <source>
        <dbReference type="ARBA" id="ARBA00022692"/>
    </source>
</evidence>
<evidence type="ECO:0000256" key="2">
    <source>
        <dbReference type="ARBA" id="ARBA00022511"/>
    </source>
</evidence>
<comment type="subunit">
    <text evidence="10">Homodimer; disulfide-linked. Interacts (via C-terminus) with the spanin outer lipoprotein subunit (via C-terminus). Part of the spanin complex which spans the entire periplasmic space. The spanin complex is composed of one homodimer of the i-spanin linked by intermolecular disulfide bonds involving two Cys residues and one homodimer of the o-spanin covalently linked by an intermolecular disulfide bond involving one Cys.</text>
</comment>
<dbReference type="GO" id="GO:0044659">
    <property type="term" value="P:viral release from host cell by cytolysis"/>
    <property type="evidence" value="ECO:0007669"/>
    <property type="project" value="UniProtKB-UniRule"/>
</dbReference>
<organismHost>
    <name type="scientific">Escherichia coli</name>
    <dbReference type="NCBI Taxonomy" id="562"/>
</organismHost>
<dbReference type="Pfam" id="PF03245">
    <property type="entry name" value="Phage_lysis"/>
    <property type="match status" value="1"/>
</dbReference>
<evidence type="ECO:0000256" key="10">
    <source>
        <dbReference type="HAMAP-Rule" id="MF_04137"/>
    </source>
</evidence>
<evidence type="ECO:0000256" key="4">
    <source>
        <dbReference type="ARBA" id="ARBA00022852"/>
    </source>
</evidence>
<dbReference type="GO" id="GO:0020002">
    <property type="term" value="C:host cell plasma membrane"/>
    <property type="evidence" value="ECO:0007669"/>
    <property type="project" value="UniProtKB-UniRule"/>
</dbReference>
<keyword evidence="3" id="KW-0812">Transmembrane</keyword>
<keyword evidence="5" id="KW-1043">Host membrane</keyword>
<reference evidence="11" key="1">
    <citation type="submission" date="2000-03" db="EMBL/GenBank/DDBJ databases">
        <authorList>
            <person name="Neely M.N."/>
            <person name="Friedman D.I."/>
        </authorList>
    </citation>
    <scope>NUCLEOTIDE SEQUENCE</scope>
</reference>
<gene>
    <name evidence="11" type="primary">Rz</name>
</gene>
<keyword evidence="9 10" id="KW-0578">Host cell lysis by virus</keyword>
<protein>
    <recommendedName>
        <fullName evidence="10">Spanin, inner membrane subunit</fullName>
        <shortName evidence="10">i-spanin</shortName>
    </recommendedName>
    <alternativeName>
        <fullName evidence="10">Lysis protein Rz</fullName>
    </alternativeName>
</protein>
<evidence type="ECO:0000313" key="11">
    <source>
        <dbReference type="EMBL" id="AAD17383.1"/>
    </source>
</evidence>
<evidence type="ECO:0000256" key="9">
    <source>
        <dbReference type="ARBA" id="ARBA00023142"/>
    </source>
</evidence>
<dbReference type="EMBL" id="AF034975">
    <property type="protein sequence ID" value="AAD17383.1"/>
    <property type="molecule type" value="Genomic_DNA"/>
</dbReference>
<sequence length="190" mass="21190">MNRVLCVVIIALLVACGALSLGLNHYRDNAITYKEQRDKKVSELELANATITDMQQRQRDVAALDARYSRELADARAENETLRADVAAGHRSLRINATCPGPVREATGTARVDNATGPQLADTVTRDYFTLRERLMTMQKQLEGAQDYIRTQCTKQAFYYPEMYEEITGNGKTFSGNNSVPCFATWPCSA</sequence>
<keyword evidence="2" id="KW-1032">Host cell membrane</keyword>
<dbReference type="InterPro" id="IPR004929">
    <property type="entry name" value="I-spanin"/>
</dbReference>
<name>Q9ZXB6_BPH19</name>
<evidence type="ECO:0000256" key="5">
    <source>
        <dbReference type="ARBA" id="ARBA00022870"/>
    </source>
</evidence>
<accession>Q9ZXB6</accession>
<proteinExistence type="inferred from homology"/>
<evidence type="ECO:0000256" key="1">
    <source>
        <dbReference type="ARBA" id="ARBA00022445"/>
    </source>
</evidence>
<keyword evidence="1" id="KW-1030">Host cell inner membrane</keyword>
<keyword evidence="10" id="KW-1015">Disulfide bond</keyword>
<feature type="disulfide bond" description="Interchain" evidence="10">
    <location>
        <position position="153"/>
    </location>
</feature>
<keyword evidence="10" id="KW-1188">Viral release from host cell</keyword>
<evidence type="ECO:0000256" key="6">
    <source>
        <dbReference type="ARBA" id="ARBA00022968"/>
    </source>
</evidence>
<feature type="disulfide bond" description="Interchain" evidence="10">
    <location>
        <position position="99"/>
    </location>
</feature>
<evidence type="ECO:0000256" key="7">
    <source>
        <dbReference type="ARBA" id="ARBA00022989"/>
    </source>
</evidence>
<keyword evidence="6" id="KW-0735">Signal-anchor</keyword>
<organism evidence="11">
    <name type="scientific">Enterobacteria phage H19B</name>
    <name type="common">Bacteriophage H19B</name>
    <dbReference type="NCBI Taxonomy" id="69932"/>
    <lineage>
        <taxon>Viruses</taxon>
        <taxon>Duplodnaviria</taxon>
        <taxon>Heunggongvirae</taxon>
        <taxon>Uroviricota</taxon>
        <taxon>Caudoviricetes</taxon>
        <taxon>Lambdavirus</taxon>
    </lineage>
</organism>
<evidence type="ECO:0000256" key="8">
    <source>
        <dbReference type="ARBA" id="ARBA00023136"/>
    </source>
</evidence>
<keyword evidence="4 10" id="KW-0204">Cytolysis</keyword>
<dbReference type="HAMAP" id="MF_04137">
    <property type="entry name" value="I_SPANIN_LAMBDA"/>
    <property type="match status" value="1"/>
</dbReference>
<comment type="similarity">
    <text evidence="10">Belongs to the Lambdavirus i-spanin family.</text>
</comment>
<dbReference type="PROSITE" id="PS51257">
    <property type="entry name" value="PROKAR_LIPOPROTEIN"/>
    <property type="match status" value="1"/>
</dbReference>
<comment type="function">
    <text evidence="10">Component of the spanin complex that disrupts the host outer membrane and participates in cell lysis during virus exit. The spanin complex conducts the final step in host lysis by disrupting the outer membrane after holin and endolysin action have permeabilized the inner membrane and degraded the host peptidoglycans. Host outer membrane disruption is due to local fusion between the inner and outer membrane performed by the spanin complex.</text>
</comment>